<reference evidence="4" key="1">
    <citation type="journal article" date="2020" name="Stud. Mycol.">
        <title>101 Dothideomycetes genomes: a test case for predicting lifestyles and emergence of pathogens.</title>
        <authorList>
            <person name="Haridas S."/>
            <person name="Albert R."/>
            <person name="Binder M."/>
            <person name="Bloem J."/>
            <person name="Labutti K."/>
            <person name="Salamov A."/>
            <person name="Andreopoulos B."/>
            <person name="Baker S."/>
            <person name="Barry K."/>
            <person name="Bills G."/>
            <person name="Bluhm B."/>
            <person name="Cannon C."/>
            <person name="Castanera R."/>
            <person name="Culley D."/>
            <person name="Daum C."/>
            <person name="Ezra D."/>
            <person name="Gonzalez J."/>
            <person name="Henrissat B."/>
            <person name="Kuo A."/>
            <person name="Liang C."/>
            <person name="Lipzen A."/>
            <person name="Lutzoni F."/>
            <person name="Magnuson J."/>
            <person name="Mondo S."/>
            <person name="Nolan M."/>
            <person name="Ohm R."/>
            <person name="Pangilinan J."/>
            <person name="Park H.-J."/>
            <person name="Ramirez L."/>
            <person name="Alfaro M."/>
            <person name="Sun H."/>
            <person name="Tritt A."/>
            <person name="Yoshinaga Y."/>
            <person name="Zwiers L.-H."/>
            <person name="Turgeon B."/>
            <person name="Goodwin S."/>
            <person name="Spatafora J."/>
            <person name="Crous P."/>
            <person name="Grigoriev I."/>
        </authorList>
    </citation>
    <scope>NUCLEOTIDE SEQUENCE</scope>
    <source>
        <strain evidence="4">CBS 279.74</strain>
    </source>
</reference>
<dbReference type="EMBL" id="MU005764">
    <property type="protein sequence ID" value="KAF2715732.1"/>
    <property type="molecule type" value="Genomic_DNA"/>
</dbReference>
<dbReference type="InterPro" id="IPR036291">
    <property type="entry name" value="NAD(P)-bd_dom_sf"/>
</dbReference>
<evidence type="ECO:0000259" key="3">
    <source>
        <dbReference type="Pfam" id="PF05368"/>
    </source>
</evidence>
<evidence type="ECO:0000313" key="5">
    <source>
        <dbReference type="Proteomes" id="UP000799428"/>
    </source>
</evidence>
<evidence type="ECO:0000256" key="1">
    <source>
        <dbReference type="ARBA" id="ARBA00006328"/>
    </source>
</evidence>
<evidence type="ECO:0000256" key="2">
    <source>
        <dbReference type="ARBA" id="ARBA00022857"/>
    </source>
</evidence>
<sequence>MATKLITIVGITGNQGASVADAFLNEAGWKIRGISRDPNKASSKVWSDKGVEMVAADLDDAAAMKAAFKGSNAIFGVTDFWQQVKLPANYEKAKETGQTINVVAYNAEIQQGKNIVDAAEATKDTLEILVLSVLTDSRKYSHGKITWNYHFEGKWKIVEYLQKTYPETYKKTQLFQAACFMTNFESQLVPQKVSEDQYLLSYPCDGDAKIPMYHPRQDTGPLVKALVKSSPGKDLMGFSSIITFDEIAQIFSKSLGKEVKYQRSTVDSMDQMMPGGVGRELGEMMEYISSPGYYGGDEAVKELGLIEPKELGVEGLTDVREYLKTLKF</sequence>
<dbReference type="Gene3D" id="3.90.25.10">
    <property type="entry name" value="UDP-galactose 4-epimerase, domain 1"/>
    <property type="match status" value="1"/>
</dbReference>
<comment type="similarity">
    <text evidence="1">Belongs to the NmrA-type oxidoreductase family.</text>
</comment>
<dbReference type="InterPro" id="IPR008030">
    <property type="entry name" value="NmrA-like"/>
</dbReference>
<dbReference type="AlphaFoldDB" id="A0A6G1KTB7"/>
<keyword evidence="5" id="KW-1185">Reference proteome</keyword>
<dbReference type="Proteomes" id="UP000799428">
    <property type="component" value="Unassembled WGS sequence"/>
</dbReference>
<dbReference type="GO" id="GO:0005634">
    <property type="term" value="C:nucleus"/>
    <property type="evidence" value="ECO:0007669"/>
    <property type="project" value="TreeGrafter"/>
</dbReference>
<dbReference type="SUPFAM" id="SSF51735">
    <property type="entry name" value="NAD(P)-binding Rossmann-fold domains"/>
    <property type="match status" value="1"/>
</dbReference>
<name>A0A6G1KTB7_9PLEO</name>
<gene>
    <name evidence="4" type="ORF">K504DRAFT_422781</name>
</gene>
<organism evidence="4 5">
    <name type="scientific">Pleomassaria siparia CBS 279.74</name>
    <dbReference type="NCBI Taxonomy" id="1314801"/>
    <lineage>
        <taxon>Eukaryota</taxon>
        <taxon>Fungi</taxon>
        <taxon>Dikarya</taxon>
        <taxon>Ascomycota</taxon>
        <taxon>Pezizomycotina</taxon>
        <taxon>Dothideomycetes</taxon>
        <taxon>Pleosporomycetidae</taxon>
        <taxon>Pleosporales</taxon>
        <taxon>Pleomassariaceae</taxon>
        <taxon>Pleomassaria</taxon>
    </lineage>
</organism>
<evidence type="ECO:0000313" key="4">
    <source>
        <dbReference type="EMBL" id="KAF2715732.1"/>
    </source>
</evidence>
<dbReference type="Pfam" id="PF05368">
    <property type="entry name" value="NmrA"/>
    <property type="match status" value="1"/>
</dbReference>
<dbReference type="PANTHER" id="PTHR42748:SF26">
    <property type="entry name" value="NMRA-LIKE DOMAIN-CONTAINING PROTEIN"/>
    <property type="match status" value="1"/>
</dbReference>
<dbReference type="InterPro" id="IPR051164">
    <property type="entry name" value="NmrA-like_oxidored"/>
</dbReference>
<protein>
    <submittedName>
        <fullName evidence="4">NAD(P)-binding protein</fullName>
    </submittedName>
</protein>
<dbReference type="Gene3D" id="3.40.50.720">
    <property type="entry name" value="NAD(P)-binding Rossmann-like Domain"/>
    <property type="match status" value="1"/>
</dbReference>
<keyword evidence="2" id="KW-0521">NADP</keyword>
<feature type="domain" description="NmrA-like" evidence="3">
    <location>
        <begin position="3"/>
        <end position="323"/>
    </location>
</feature>
<proteinExistence type="inferred from homology"/>
<dbReference type="OrthoDB" id="3358371at2759"/>
<dbReference type="PANTHER" id="PTHR42748">
    <property type="entry name" value="NITROGEN METABOLITE REPRESSION PROTEIN NMRA FAMILY MEMBER"/>
    <property type="match status" value="1"/>
</dbReference>
<accession>A0A6G1KTB7</accession>